<dbReference type="RefSeq" id="WP_210806167.1">
    <property type="nucleotide sequence ID" value="NZ_JAGQDG010000001.1"/>
</dbReference>
<dbReference type="InterPro" id="IPR001867">
    <property type="entry name" value="OmpR/PhoB-type_DNA-bd"/>
</dbReference>
<dbReference type="InterPro" id="IPR016032">
    <property type="entry name" value="Sig_transdc_resp-reg_C-effctor"/>
</dbReference>
<dbReference type="InterPro" id="IPR011990">
    <property type="entry name" value="TPR-like_helical_dom_sf"/>
</dbReference>
<dbReference type="Pfam" id="PF00486">
    <property type="entry name" value="Trans_reg_C"/>
    <property type="match status" value="1"/>
</dbReference>
<dbReference type="Gene3D" id="1.25.40.10">
    <property type="entry name" value="Tetratricopeptide repeat domain"/>
    <property type="match status" value="2"/>
</dbReference>
<dbReference type="PROSITE" id="PS51755">
    <property type="entry name" value="OMPR_PHOB"/>
    <property type="match status" value="1"/>
</dbReference>
<evidence type="ECO:0000256" key="1">
    <source>
        <dbReference type="ARBA" id="ARBA00023125"/>
    </source>
</evidence>
<gene>
    <name evidence="4" type="ORF">KAK11_03460</name>
</gene>
<evidence type="ECO:0000313" key="4">
    <source>
        <dbReference type="EMBL" id="MBQ0934374.1"/>
    </source>
</evidence>
<dbReference type="Gene3D" id="1.10.10.10">
    <property type="entry name" value="Winged helix-like DNA-binding domain superfamily/Winged helix DNA-binding domain"/>
    <property type="match status" value="1"/>
</dbReference>
<keyword evidence="1 2" id="KW-0238">DNA-binding</keyword>
<feature type="DNA-binding region" description="OmpR/PhoB-type" evidence="2">
    <location>
        <begin position="16"/>
        <end position="114"/>
    </location>
</feature>
<evidence type="ECO:0000256" key="2">
    <source>
        <dbReference type="PROSITE-ProRule" id="PRU01091"/>
    </source>
</evidence>
<proteinExistence type="predicted"/>
<accession>A0ABS5DT99</accession>
<keyword evidence="5" id="KW-1185">Reference proteome</keyword>
<dbReference type="CDD" id="cd00383">
    <property type="entry name" value="trans_reg_C"/>
    <property type="match status" value="1"/>
</dbReference>
<comment type="caution">
    <text evidence="4">The sequence shown here is derived from an EMBL/GenBank/DDBJ whole genome shotgun (WGS) entry which is preliminary data.</text>
</comment>
<dbReference type="SMART" id="SM00862">
    <property type="entry name" value="Trans_reg_C"/>
    <property type="match status" value="1"/>
</dbReference>
<dbReference type="SUPFAM" id="SSF48452">
    <property type="entry name" value="TPR-like"/>
    <property type="match status" value="2"/>
</dbReference>
<protein>
    <submittedName>
        <fullName evidence="4">Winged helix-turn-helix domain-containing protein</fullName>
    </submittedName>
</protein>
<reference evidence="4 5" key="1">
    <citation type="submission" date="2021-04" db="EMBL/GenBank/DDBJ databases">
        <title>The genome sequence of type strain Ideonella paludis KCTC 32238.</title>
        <authorList>
            <person name="Liu Y."/>
        </authorList>
    </citation>
    <scope>NUCLEOTIDE SEQUENCE [LARGE SCALE GENOMIC DNA]</scope>
    <source>
        <strain evidence="4 5">KCTC 32238</strain>
    </source>
</reference>
<sequence length="762" mass="83520">MTSSLNPAENPAAVPAHALRFGRCVLQPHTRELWRDGEPVEVQRLALDVLLYLVAHPERDIPKEELLRKVWGEAEVTESVIARAVMKLRRAIGDEQQPPTLLRTVHGVGYRWLVAPQPCAASAVTAAPSTLPQICLAVLPLQMPDAPELAWAQEGLPALLGHLLGAHGQVRLVDASQLQQADLPHATWPERAANVRVALGAQWVLQARLSGQAGALQLQVHANPDQLEGPQQRFNSDSVPGLAEQAARWLSSLWAATPERAQTLEAATLELLARSSHEVHHGHLATALALLREAQSLSPDSALVGLELANVLRLTGELAQAEAAAEQSWSLVTAMPEDQRPAALALKVRVSQAKLAHARGELLRARHYLDLAAPLVKVVPGRQDRAEWAIFSGSLAHSMGQLDLAQSELESAVSLLAGSDNVLLQVRSRVLLADVLGQRGLVTRAAELLQRAQQLLTRINAEPTRASVQLYFAALNKRRRYFTLTLAQLEQVRAVYERVGHAYTVWYCRATRVEVLTELGQLRQAEQDALELMDDAQAWRAKGALPLPDVDLLMPLRLAQIQWLRGEHAESLKRSIKALAAALQSEYLSGVVLSLQMRVLSQCLSLDSHAQAAEVQAQLRLNGDPLLQARLQAMQALASGQVDLGVQVLREAWNSGPSHAAMRMDAAIDLAWLALAQGLPQELESLMAHIDDECDEYLPAIVVRARYLDHQGLRHEALSELQRIVQMHAESSLRLVRAAVQALQQGQPWPEARSLLTEAVRD</sequence>
<dbReference type="InterPro" id="IPR036388">
    <property type="entry name" value="WH-like_DNA-bd_sf"/>
</dbReference>
<evidence type="ECO:0000259" key="3">
    <source>
        <dbReference type="PROSITE" id="PS51755"/>
    </source>
</evidence>
<dbReference type="Proteomes" id="UP000672097">
    <property type="component" value="Unassembled WGS sequence"/>
</dbReference>
<name>A0ABS5DT99_9BURK</name>
<dbReference type="EMBL" id="JAGQDG010000001">
    <property type="protein sequence ID" value="MBQ0934374.1"/>
    <property type="molecule type" value="Genomic_DNA"/>
</dbReference>
<dbReference type="SUPFAM" id="SSF46894">
    <property type="entry name" value="C-terminal effector domain of the bipartite response regulators"/>
    <property type="match status" value="1"/>
</dbReference>
<feature type="domain" description="OmpR/PhoB-type" evidence="3">
    <location>
        <begin position="16"/>
        <end position="114"/>
    </location>
</feature>
<evidence type="ECO:0000313" key="5">
    <source>
        <dbReference type="Proteomes" id="UP000672097"/>
    </source>
</evidence>
<organism evidence="4 5">
    <name type="scientific">Ideonella paludis</name>
    <dbReference type="NCBI Taxonomy" id="1233411"/>
    <lineage>
        <taxon>Bacteria</taxon>
        <taxon>Pseudomonadati</taxon>
        <taxon>Pseudomonadota</taxon>
        <taxon>Betaproteobacteria</taxon>
        <taxon>Burkholderiales</taxon>
        <taxon>Sphaerotilaceae</taxon>
        <taxon>Ideonella</taxon>
    </lineage>
</organism>